<sequence length="55" mass="6417">MLKKELITCVKTHQYCTKKKQLSSNIQPARFRRLKNKQAMKFAKISTNSTACQKD</sequence>
<reference evidence="1" key="1">
    <citation type="submission" date="2023-12" db="EMBL/GenBank/DDBJ databases">
        <title>Mannheima indologenes sp. nov. proposed for Clade V organisms of Mannheimia.</title>
        <authorList>
            <person name="Christensen H."/>
        </authorList>
    </citation>
    <scope>NUCLEOTIDE SEQUENCE</scope>
    <source>
        <strain evidence="1">M14.4</strain>
    </source>
</reference>
<proteinExistence type="predicted"/>
<gene>
    <name evidence="1" type="ORF">V6W77_00385</name>
</gene>
<dbReference type="EMBL" id="JBAJJM010000001">
    <property type="protein sequence ID" value="MEG9474736.1"/>
    <property type="molecule type" value="Genomic_DNA"/>
</dbReference>
<name>A0ABU7ZBW1_9PAST</name>
<evidence type="ECO:0000313" key="2">
    <source>
        <dbReference type="Proteomes" id="UP001432017"/>
    </source>
</evidence>
<dbReference type="RefSeq" id="WP_334253453.1">
    <property type="nucleotide sequence ID" value="NZ_JBAJJM010000001.1"/>
</dbReference>
<accession>A0ABU7ZBW1</accession>
<organism evidence="1 2">
    <name type="scientific">Mannheimia indoligenes</name>
    <dbReference type="NCBI Taxonomy" id="3103145"/>
    <lineage>
        <taxon>Bacteria</taxon>
        <taxon>Pseudomonadati</taxon>
        <taxon>Pseudomonadota</taxon>
        <taxon>Gammaproteobacteria</taxon>
        <taxon>Pasteurellales</taxon>
        <taxon>Pasteurellaceae</taxon>
        <taxon>Mannheimia</taxon>
    </lineage>
</organism>
<evidence type="ECO:0000313" key="1">
    <source>
        <dbReference type="EMBL" id="MEG9474736.1"/>
    </source>
</evidence>
<keyword evidence="2" id="KW-1185">Reference proteome</keyword>
<comment type="caution">
    <text evidence="1">The sequence shown here is derived from an EMBL/GenBank/DDBJ whole genome shotgun (WGS) entry which is preliminary data.</text>
</comment>
<protein>
    <submittedName>
        <fullName evidence="1">Uncharacterized protein</fullName>
    </submittedName>
</protein>
<dbReference type="Proteomes" id="UP001432017">
    <property type="component" value="Unassembled WGS sequence"/>
</dbReference>